<dbReference type="InterPro" id="IPR050695">
    <property type="entry name" value="N-acetylmuramoyl_amidase_3"/>
</dbReference>
<dbReference type="GO" id="GO:0009253">
    <property type="term" value="P:peptidoglycan catabolic process"/>
    <property type="evidence" value="ECO:0007669"/>
    <property type="project" value="InterPro"/>
</dbReference>
<name>A0A3G2L5E4_9FLAO</name>
<dbReference type="RefSeq" id="WP_121848511.1">
    <property type="nucleotide sequence ID" value="NZ_CP032050.1"/>
</dbReference>
<keyword evidence="6" id="KW-1185">Reference proteome</keyword>
<dbReference type="Gene3D" id="3.40.630.40">
    <property type="entry name" value="Zn-dependent exopeptidases"/>
    <property type="match status" value="1"/>
</dbReference>
<dbReference type="KEGG" id="emar:D1013_09030"/>
<proteinExistence type="predicted"/>
<comment type="catalytic activity">
    <reaction evidence="1">
        <text>Hydrolyzes the link between N-acetylmuramoyl residues and L-amino acid residues in certain cell-wall glycopeptides.</text>
        <dbReference type="EC" id="3.5.1.28"/>
    </reaction>
</comment>
<reference evidence="5 6" key="1">
    <citation type="submission" date="2018-08" db="EMBL/GenBank/DDBJ databases">
        <title>The reduced genetic potential of extracellular carbohydrate catabolism in Euzebyella marina RN62, a Flavobacteriia bacterium isolated from the hadal water.</title>
        <authorList>
            <person name="Xue C."/>
        </authorList>
    </citation>
    <scope>NUCLEOTIDE SEQUENCE [LARGE SCALE GENOMIC DNA]</scope>
    <source>
        <strain evidence="5 6">RN62</strain>
    </source>
</reference>
<evidence type="ECO:0000256" key="1">
    <source>
        <dbReference type="ARBA" id="ARBA00001561"/>
    </source>
</evidence>
<dbReference type="GO" id="GO:0030288">
    <property type="term" value="C:outer membrane-bounded periplasmic space"/>
    <property type="evidence" value="ECO:0007669"/>
    <property type="project" value="TreeGrafter"/>
</dbReference>
<dbReference type="CDD" id="cd02696">
    <property type="entry name" value="MurNAc-LAA"/>
    <property type="match status" value="1"/>
</dbReference>
<protein>
    <recommendedName>
        <fullName evidence="2">N-acetylmuramoyl-L-alanine amidase</fullName>
        <ecNumber evidence="2">3.5.1.28</ecNumber>
    </recommendedName>
</protein>
<gene>
    <name evidence="5" type="ORF">D1013_09030</name>
</gene>
<organism evidence="5 6">
    <name type="scientific">Euzebyella marina</name>
    <dbReference type="NCBI Taxonomy" id="1761453"/>
    <lineage>
        <taxon>Bacteria</taxon>
        <taxon>Pseudomonadati</taxon>
        <taxon>Bacteroidota</taxon>
        <taxon>Flavobacteriia</taxon>
        <taxon>Flavobacteriales</taxon>
        <taxon>Flavobacteriaceae</taxon>
        <taxon>Euzebyella</taxon>
    </lineage>
</organism>
<feature type="domain" description="MurNAc-LAA" evidence="4">
    <location>
        <begin position="12"/>
        <end position="107"/>
    </location>
</feature>
<dbReference type="PANTHER" id="PTHR30404">
    <property type="entry name" value="N-ACETYLMURAMOYL-L-ALANINE AMIDASE"/>
    <property type="match status" value="1"/>
</dbReference>
<sequence length="144" mass="16204">MFGQERNQKPIVNIDPGHGGFDTGAISIKGLKKKDVVINIAKEVVRLNRELFSDSLEIYLYPYSDTLISLGDPTKLAKALRADVFVTIHCNQAVRKAAQGIEDFIKQDDALSEYFWLSNSQLVLNMPVFKYSGKLPNAQVPFWN</sequence>
<dbReference type="GO" id="GO:0008745">
    <property type="term" value="F:N-acetylmuramoyl-L-alanine amidase activity"/>
    <property type="evidence" value="ECO:0007669"/>
    <property type="project" value="UniProtKB-EC"/>
</dbReference>
<evidence type="ECO:0000259" key="4">
    <source>
        <dbReference type="Pfam" id="PF01520"/>
    </source>
</evidence>
<accession>A0A3G2L5E4</accession>
<evidence type="ECO:0000313" key="6">
    <source>
        <dbReference type="Proteomes" id="UP000276309"/>
    </source>
</evidence>
<dbReference type="AlphaFoldDB" id="A0A3G2L5E4"/>
<evidence type="ECO:0000256" key="3">
    <source>
        <dbReference type="ARBA" id="ARBA00022801"/>
    </source>
</evidence>
<dbReference type="Pfam" id="PF01520">
    <property type="entry name" value="Amidase_3"/>
    <property type="match status" value="1"/>
</dbReference>
<evidence type="ECO:0000313" key="5">
    <source>
        <dbReference type="EMBL" id="AYN67495.1"/>
    </source>
</evidence>
<dbReference type="Proteomes" id="UP000276309">
    <property type="component" value="Chromosome"/>
</dbReference>
<keyword evidence="3" id="KW-0378">Hydrolase</keyword>
<dbReference type="OrthoDB" id="9806267at2"/>
<evidence type="ECO:0000256" key="2">
    <source>
        <dbReference type="ARBA" id="ARBA00011901"/>
    </source>
</evidence>
<dbReference type="PANTHER" id="PTHR30404:SF0">
    <property type="entry name" value="N-ACETYLMURAMOYL-L-ALANINE AMIDASE AMIC"/>
    <property type="match status" value="1"/>
</dbReference>
<dbReference type="EMBL" id="CP032050">
    <property type="protein sequence ID" value="AYN67495.1"/>
    <property type="molecule type" value="Genomic_DNA"/>
</dbReference>
<dbReference type="SUPFAM" id="SSF53187">
    <property type="entry name" value="Zn-dependent exopeptidases"/>
    <property type="match status" value="1"/>
</dbReference>
<dbReference type="EC" id="3.5.1.28" evidence="2"/>
<dbReference type="InterPro" id="IPR002508">
    <property type="entry name" value="MurNAc-LAA_cat"/>
</dbReference>